<dbReference type="EMBL" id="CP001943">
    <property type="protein sequence ID" value="ADM11114.1"/>
    <property type="molecule type" value="Genomic_DNA"/>
</dbReference>
<feature type="domain" description="Glutamyl/glutaminyl-tRNA synthetase class Ib catalytic" evidence="14">
    <location>
        <begin position="149"/>
        <end position="451"/>
    </location>
</feature>
<dbReference type="GO" id="GO:0005829">
    <property type="term" value="C:cytosol"/>
    <property type="evidence" value="ECO:0007669"/>
    <property type="project" value="TreeGrafter"/>
</dbReference>
<gene>
    <name evidence="17" type="ORF">Eint_021170</name>
</gene>
<evidence type="ECO:0000256" key="6">
    <source>
        <dbReference type="ARBA" id="ARBA00022741"/>
    </source>
</evidence>
<evidence type="ECO:0000259" key="14">
    <source>
        <dbReference type="Pfam" id="PF00749"/>
    </source>
</evidence>
<dbReference type="KEGG" id="ein:Eint_021170"/>
<protein>
    <recommendedName>
        <fullName evidence="12">Probable glutamate--tRNA ligase, cytoplasmic</fullName>
        <ecNumber evidence="3">6.1.1.17</ecNumber>
    </recommendedName>
    <alternativeName>
        <fullName evidence="10">Glutamyl-tRNA synthetase</fullName>
    </alternativeName>
</protein>
<dbReference type="PANTHER" id="PTHR43097:SF5">
    <property type="entry name" value="GLUTAMATE--TRNA LIGASE"/>
    <property type="match status" value="1"/>
</dbReference>
<dbReference type="Proteomes" id="UP000002313">
    <property type="component" value="Chromosome II"/>
</dbReference>
<dbReference type="PROSITE" id="PS00178">
    <property type="entry name" value="AA_TRNA_LIGASE_I"/>
    <property type="match status" value="1"/>
</dbReference>
<evidence type="ECO:0000256" key="12">
    <source>
        <dbReference type="ARBA" id="ARBA00070830"/>
    </source>
</evidence>
<dbReference type="NCBIfam" id="TIGR00463">
    <property type="entry name" value="gltX_arch"/>
    <property type="match status" value="1"/>
</dbReference>
<dbReference type="Pfam" id="PF20974">
    <property type="entry name" value="tRNA-synt_1c_C2"/>
    <property type="match status" value="1"/>
</dbReference>
<evidence type="ECO:0000256" key="9">
    <source>
        <dbReference type="ARBA" id="ARBA00023146"/>
    </source>
</evidence>
<evidence type="ECO:0000256" key="5">
    <source>
        <dbReference type="ARBA" id="ARBA00022598"/>
    </source>
</evidence>
<dbReference type="FunFam" id="3.40.50.620:FF:000037">
    <property type="entry name" value="Glutamine--tRNA ligase cytoplasmic"/>
    <property type="match status" value="1"/>
</dbReference>
<evidence type="ECO:0000256" key="8">
    <source>
        <dbReference type="ARBA" id="ARBA00022917"/>
    </source>
</evidence>
<organism evidence="17 18">
    <name type="scientific">Encephalitozoon intestinalis (strain ATCC 50506)</name>
    <name type="common">Microsporidian parasite</name>
    <name type="synonym">Septata intestinalis</name>
    <dbReference type="NCBI Taxonomy" id="876142"/>
    <lineage>
        <taxon>Eukaryota</taxon>
        <taxon>Fungi</taxon>
        <taxon>Fungi incertae sedis</taxon>
        <taxon>Microsporidia</taxon>
        <taxon>Unikaryonidae</taxon>
        <taxon>Encephalitozoon</taxon>
    </lineage>
</organism>
<evidence type="ECO:0000256" key="1">
    <source>
        <dbReference type="ARBA" id="ARBA00004496"/>
    </source>
</evidence>
<keyword evidence="9 13" id="KW-0030">Aminoacyl-tRNA synthetase</keyword>
<dbReference type="VEuPathDB" id="MicrosporidiaDB:Eint_021170"/>
<dbReference type="SUPFAM" id="SSF50715">
    <property type="entry name" value="Ribosomal protein L25-like"/>
    <property type="match status" value="1"/>
</dbReference>
<comment type="subcellular location">
    <subcellularLocation>
        <location evidence="1">Cytoplasm</location>
    </subcellularLocation>
</comment>
<dbReference type="InterPro" id="IPR049437">
    <property type="entry name" value="tRNA-synt_1c_C2"/>
</dbReference>
<dbReference type="FunFam" id="1.10.1160.10:FF:000001">
    <property type="entry name" value="Glutamine--tRNA ligase"/>
    <property type="match status" value="1"/>
</dbReference>
<keyword evidence="6 13" id="KW-0547">Nucleotide-binding</keyword>
<keyword evidence="4" id="KW-0963">Cytoplasm</keyword>
<evidence type="ECO:0000259" key="15">
    <source>
        <dbReference type="Pfam" id="PF03950"/>
    </source>
</evidence>
<dbReference type="HOGENOM" id="CLU_001882_1_2_1"/>
<dbReference type="GO" id="GO:0005524">
    <property type="term" value="F:ATP binding"/>
    <property type="evidence" value="ECO:0007669"/>
    <property type="project" value="UniProtKB-KW"/>
</dbReference>
<dbReference type="PRINTS" id="PR00987">
    <property type="entry name" value="TRNASYNTHGLU"/>
</dbReference>
<dbReference type="GO" id="GO:0006424">
    <property type="term" value="P:glutamyl-tRNA aminoacylation"/>
    <property type="evidence" value="ECO:0007669"/>
    <property type="project" value="InterPro"/>
</dbReference>
<evidence type="ECO:0000256" key="11">
    <source>
        <dbReference type="ARBA" id="ARBA00048351"/>
    </source>
</evidence>
<evidence type="ECO:0000256" key="13">
    <source>
        <dbReference type="RuleBase" id="RU363037"/>
    </source>
</evidence>
<dbReference type="GO" id="GO:0004818">
    <property type="term" value="F:glutamate-tRNA ligase activity"/>
    <property type="evidence" value="ECO:0007669"/>
    <property type="project" value="UniProtKB-EC"/>
</dbReference>
<evidence type="ECO:0000256" key="2">
    <source>
        <dbReference type="ARBA" id="ARBA00008927"/>
    </source>
</evidence>
<dbReference type="SUPFAM" id="SSF52374">
    <property type="entry name" value="Nucleotidylyl transferase"/>
    <property type="match status" value="1"/>
</dbReference>
<keyword evidence="8 13" id="KW-0648">Protein biosynthesis</keyword>
<proteinExistence type="inferred from homology"/>
<dbReference type="HAMAP" id="MF_02076">
    <property type="entry name" value="Glu_tRNA_synth_type2"/>
    <property type="match status" value="1"/>
</dbReference>
<evidence type="ECO:0000256" key="3">
    <source>
        <dbReference type="ARBA" id="ARBA00012835"/>
    </source>
</evidence>
<dbReference type="InterPro" id="IPR050132">
    <property type="entry name" value="Gln/Glu-tRNA_Ligase"/>
</dbReference>
<dbReference type="Pfam" id="PF00749">
    <property type="entry name" value="tRNA-synt_1c"/>
    <property type="match status" value="1"/>
</dbReference>
<evidence type="ECO:0000259" key="16">
    <source>
        <dbReference type="Pfam" id="PF20974"/>
    </source>
</evidence>
<dbReference type="AlphaFoldDB" id="E0S5X9"/>
<dbReference type="InterPro" id="IPR020059">
    <property type="entry name" value="Glu/Gln-tRNA-synth_Ib_codon-bd"/>
</dbReference>
<dbReference type="InterPro" id="IPR014729">
    <property type="entry name" value="Rossmann-like_a/b/a_fold"/>
</dbReference>
<accession>E0S5X9</accession>
<reference evidence="17 18" key="2">
    <citation type="journal article" date="2012" name="Proc. Natl. Acad. Sci. U.S.A.">
        <title>Gain and loss of multiple functionally related, horizontally transferred genes in the reduced genomes of two microsporidian parasites.</title>
        <authorList>
            <person name="Pombert J.-F."/>
            <person name="Selman M."/>
            <person name="Burki F."/>
            <person name="Bardell F.T."/>
            <person name="Farinelli L."/>
            <person name="Solter L.F."/>
            <person name="Whitman D.W."/>
            <person name="Weiss L.M."/>
            <person name="Corradi N."/>
            <person name="Keeling P.J."/>
        </authorList>
    </citation>
    <scope>NUCLEOTIDE SEQUENCE [LARGE SCALE GENOMIC DNA]</scope>
    <source>
        <strain evidence="17 18">ATCC 50506</strain>
    </source>
</reference>
<dbReference type="GO" id="GO:0017102">
    <property type="term" value="C:methionyl glutamyl tRNA synthetase complex"/>
    <property type="evidence" value="ECO:0007669"/>
    <property type="project" value="TreeGrafter"/>
</dbReference>
<dbReference type="EC" id="6.1.1.17" evidence="3"/>
<comment type="similarity">
    <text evidence="2">Belongs to the class-I aminoacyl-tRNA synthetase family. Glutamate--tRNA ligase type 2 subfamily.</text>
</comment>
<dbReference type="InterPro" id="IPR001412">
    <property type="entry name" value="aa-tRNA-synth_I_CS"/>
</dbReference>
<evidence type="ECO:0000256" key="7">
    <source>
        <dbReference type="ARBA" id="ARBA00022840"/>
    </source>
</evidence>
<evidence type="ECO:0000313" key="17">
    <source>
        <dbReference type="EMBL" id="ADM11114.1"/>
    </source>
</evidence>
<reference evidence="17 18" key="1">
    <citation type="journal article" date="2010" name="Nat. Commun.">
        <title>The complete sequence of the smallest known nuclear genome from the microsporidian Encephalitozoon intestinalis.</title>
        <authorList>
            <person name="Corradi N."/>
            <person name="Pombert J.-F."/>
            <person name="Farinelli L."/>
            <person name="Didier E.S."/>
            <person name="Keeling P.J."/>
        </authorList>
    </citation>
    <scope>NUCLEOTIDE SEQUENCE [LARGE SCALE GENOMIC DNA]</scope>
    <source>
        <strain evidence="17 18">ATCC 50506</strain>
    </source>
</reference>
<dbReference type="InterPro" id="IPR000924">
    <property type="entry name" value="Glu/Gln-tRNA-synth"/>
</dbReference>
<dbReference type="InterPro" id="IPR011035">
    <property type="entry name" value="Ribosomal_bL25/Gln-tRNA_synth"/>
</dbReference>
<evidence type="ECO:0000256" key="10">
    <source>
        <dbReference type="ARBA" id="ARBA00030865"/>
    </source>
</evidence>
<dbReference type="Gene3D" id="3.40.50.620">
    <property type="entry name" value="HUPs"/>
    <property type="match status" value="1"/>
</dbReference>
<feature type="domain" description="Glutamyl/glutaminyl-tRNA synthetase class Ib anti-codon binding" evidence="15">
    <location>
        <begin position="454"/>
        <end position="541"/>
    </location>
</feature>
<dbReference type="Gene3D" id="2.40.240.10">
    <property type="entry name" value="Ribosomal Protein L25, Chain P"/>
    <property type="match status" value="1"/>
</dbReference>
<dbReference type="OrthoDB" id="10250478at2759"/>
<evidence type="ECO:0000256" key="4">
    <source>
        <dbReference type="ARBA" id="ARBA00022490"/>
    </source>
</evidence>
<keyword evidence="7 13" id="KW-0067">ATP-binding</keyword>
<dbReference type="FunFam" id="3.90.800.10:FF:000001">
    <property type="entry name" value="Glutamine--tRNA ligase"/>
    <property type="match status" value="1"/>
</dbReference>
<dbReference type="GeneID" id="9698664"/>
<keyword evidence="5 13" id="KW-0436">Ligase</keyword>
<sequence length="642" mass="74317">MNRKGEFKEELINYILLKKYGTKPEDPPVYSNALGKISKEIFPAGLMDVLDSYTINPNREEGVNFLLSLNSFISCIDSDELRDILFGMININSTLTKLIKDKKEMEKFPNVCEMYSEQFKANKNLLKEFNTSFKKEQGNLEIDGPSENVITRFPPEPNGRLHIGHARAALLNWYFSSKGNGRLLVRFDDTNPEKEEERFEKGILKDLDLLGIREYTLSHTSDYFEKIIDLAFFLIDEGKAYADNTPQEEMRDERGKGIESKCRNMSTEESKRIFEEMISGEASGYCLRAKIDMSNCNKAMRDPVIFRMNKSPHHRTGDKYKVYPTYDFSCPIVDSLEGVTLSLRANEYRDRNPQYYWFIENLQLSNRPKIHDFSRLNFENTVLSKRKLKYYVDNGFVSGWDDPRLATVAGIRRLGMNMEVLREYILMQGVSQKTCTISWDKVWAMNKKRVDPVAPRYFCVQQRNVVEVSVKNTSEYMMSVPRHKKNGDIGTKEVFYSSLILLSQEDGQILQENEEFTLMNWGNAIVRSKSVQDGIVTKMEIILNPEGDFKQTKNKISWVSKRGSVVVELIEYGSLMTDGDDEDLAARFNTDSIQKEYWYAESAVVDIKEGDVIQFERNGFYYCDGFLVFNLLPFTKQKRTAN</sequence>
<comment type="catalytic activity">
    <reaction evidence="11">
        <text>tRNA(Glu) + L-glutamate + ATP = L-glutamyl-tRNA(Glu) + AMP + diphosphate</text>
        <dbReference type="Rhea" id="RHEA:23540"/>
        <dbReference type="Rhea" id="RHEA-COMP:9663"/>
        <dbReference type="Rhea" id="RHEA-COMP:9680"/>
        <dbReference type="ChEBI" id="CHEBI:29985"/>
        <dbReference type="ChEBI" id="CHEBI:30616"/>
        <dbReference type="ChEBI" id="CHEBI:33019"/>
        <dbReference type="ChEBI" id="CHEBI:78442"/>
        <dbReference type="ChEBI" id="CHEBI:78520"/>
        <dbReference type="ChEBI" id="CHEBI:456215"/>
        <dbReference type="EC" id="6.1.1.17"/>
    </reaction>
</comment>
<dbReference type="Pfam" id="PF03950">
    <property type="entry name" value="tRNA-synt_1c_C"/>
    <property type="match status" value="1"/>
</dbReference>
<dbReference type="RefSeq" id="XP_003072474.1">
    <property type="nucleotide sequence ID" value="XM_003072428.1"/>
</dbReference>
<keyword evidence="18" id="KW-1185">Reference proteome</keyword>
<dbReference type="InterPro" id="IPR020058">
    <property type="entry name" value="Glu/Gln-tRNA-synth_Ib_cat-dom"/>
</dbReference>
<evidence type="ECO:0000313" key="18">
    <source>
        <dbReference type="Proteomes" id="UP000002313"/>
    </source>
</evidence>
<dbReference type="InterPro" id="IPR004526">
    <property type="entry name" value="Glu-tRNA-synth_arc/euk"/>
</dbReference>
<dbReference type="PANTHER" id="PTHR43097">
    <property type="entry name" value="GLUTAMINE-TRNA LIGASE"/>
    <property type="match status" value="1"/>
</dbReference>
<dbReference type="InterPro" id="IPR020056">
    <property type="entry name" value="Rbsml_bL25/Gln-tRNA_synth_N"/>
</dbReference>
<name>E0S5X9_ENCIT</name>
<feature type="domain" description="tRNA synthetases class I (E and Q) anti-codon binding" evidence="16">
    <location>
        <begin position="555"/>
        <end position="624"/>
    </location>
</feature>